<feature type="compositionally biased region" description="Basic and acidic residues" evidence="1">
    <location>
        <begin position="853"/>
        <end position="863"/>
    </location>
</feature>
<feature type="region of interest" description="Disordered" evidence="1">
    <location>
        <begin position="938"/>
        <end position="988"/>
    </location>
</feature>
<evidence type="ECO:0000313" key="2">
    <source>
        <dbReference type="EMBL" id="KAJ1648262.1"/>
    </source>
</evidence>
<feature type="compositionally biased region" description="Polar residues" evidence="1">
    <location>
        <begin position="720"/>
        <end position="731"/>
    </location>
</feature>
<evidence type="ECO:0000313" key="3">
    <source>
        <dbReference type="Proteomes" id="UP001145021"/>
    </source>
</evidence>
<protein>
    <submittedName>
        <fullName evidence="2">Uncharacterized protein</fullName>
    </submittedName>
</protein>
<dbReference type="EMBL" id="JANBOH010000008">
    <property type="protein sequence ID" value="KAJ1648262.1"/>
    <property type="molecule type" value="Genomic_DNA"/>
</dbReference>
<comment type="caution">
    <text evidence="2">The sequence shown here is derived from an EMBL/GenBank/DDBJ whole genome shotgun (WGS) entry which is preliminary data.</text>
</comment>
<sequence>MDASGEYKGILDAVNRAINGEPLREVESGKSADVDSVEKTLHSLSESIKHSNQLTQLILENAARTSDSIKGQDQLLTKLHIRQEATSNGLNVLVNRIKELEMQYASLPRLVAQHVHALLISAQSATLAPTPASTSAPVFTHSRSQSSFPTTASLPASHAMQSSAAVTHYAGTTNALALSYPYGNPGLVARASMSGSPITPASPQNQLGSAQYVALHGTRNPAMRSSSPSVASSVSNVADSRTMTPLQHQGQAHSHSQQHLHANTHSQAQMQMPMQMQAQALSQDLPPEITRILQEHPWVMSLTAEQRARYVHDQTKALMAQQQQQQRLLQVQGQLPAGNNFQRQQSPYSVYQNHQQQQQQQIAKKIAERKLQEEQPNQRQEESFQKRQILDQEREHFLQLQNSSLQEDISVSPELGPSTEASEVKVEDRAESRSLGPGSQPGALAQRPGQSTASGSVDIAQAIAIAQVLHDSSQNIGTFTKTEEHDSSSELPTSLVESSDIKPVISDSPMLASSQNSKQIVDIKPSIGHGLAKLVSSSFSRSAALPVSVASSLASTAAAVLNPSSIAPSPMDKMMPVSLIKPQIIHKQPVEAKSSSQPQAASQSGMSSSQVESESAKSNSKLTSKPASEFKVVTANSNTSANAAIKTQAEKPLIARPSNPQIPQVISAPKSVSKSVSSNAGLLKTPDSNSFSSSSRALAVMSSKPVKASVSGIPEVKAAHSSSRTSGTAIKNSCMPFTASSKSASASDIRSAQKKPGLSVEPSSWSRDKHKLRSWTRSRSRSPDRTSSRHRTSNHSRNHSYSRYRSRSRSRSGSRSQSRSTGSSRQRYRDRSRSRSSARGPREVTIKGAKKHMRDEGSDFERSTKRRPSSPRYSSNIVSFSGNGSNSDINDDDDEEGSLITRNSSGEIEFGIVGASANSSRHGNRSISSVSNIVSRLGPQIRGGSTTGPSWNSGFDHYSPRRRDGMDDQSSDSYSHHTGFSRSEQDSEHDVLFDSEDYMVTAEIVDDMVGPFFFIALPHMYHVYRIMHGRALLKQGVPGKILNNFMSEMVGFKIFATNSQPRDEHGINLVFYARCGTKFNKMYQRIAKRLFGGEVVLGPLLFCFLLSLACTNIKSLTPIAVNAMFKSVTGKEIDDLMVVVSNRNKRLSVSDAWSLTVNWARGICISMATTRGAQSILDKADKCYEEYVSQCKSNGYSGGALDPTGETARQMMDGNIADSRRLLGIRSSDLRPLYKYLATMMRDYIEPDVEKYLIQVSRSFIENKD</sequence>
<feature type="region of interest" description="Disordered" evidence="1">
    <location>
        <begin position="588"/>
        <end position="625"/>
    </location>
</feature>
<feature type="compositionally biased region" description="Low complexity" evidence="1">
    <location>
        <begin position="591"/>
        <end position="620"/>
    </location>
</feature>
<feature type="region of interest" description="Disordered" evidence="1">
    <location>
        <begin position="405"/>
        <end position="455"/>
    </location>
</feature>
<dbReference type="AlphaFoldDB" id="A0A9W7XRV2"/>
<feature type="compositionally biased region" description="Polar residues" evidence="1">
    <location>
        <begin position="943"/>
        <end position="953"/>
    </location>
</feature>
<proteinExistence type="predicted"/>
<keyword evidence="3" id="KW-1185">Reference proteome</keyword>
<feature type="compositionally biased region" description="Low complexity" evidence="1">
    <location>
        <begin position="879"/>
        <end position="888"/>
    </location>
</feature>
<feature type="region of interest" description="Disordered" evidence="1">
    <location>
        <begin position="650"/>
        <end position="671"/>
    </location>
</feature>
<dbReference type="Proteomes" id="UP001145021">
    <property type="component" value="Unassembled WGS sequence"/>
</dbReference>
<organism evidence="2 3">
    <name type="scientific">Coemansia asiatica</name>
    <dbReference type="NCBI Taxonomy" id="1052880"/>
    <lineage>
        <taxon>Eukaryota</taxon>
        <taxon>Fungi</taxon>
        <taxon>Fungi incertae sedis</taxon>
        <taxon>Zoopagomycota</taxon>
        <taxon>Kickxellomycotina</taxon>
        <taxon>Kickxellomycetes</taxon>
        <taxon>Kickxellales</taxon>
        <taxon>Kickxellaceae</taxon>
        <taxon>Coemansia</taxon>
    </lineage>
</organism>
<feature type="compositionally biased region" description="Low complexity" evidence="1">
    <location>
        <begin position="225"/>
        <end position="269"/>
    </location>
</feature>
<feature type="compositionally biased region" description="Basic residues" evidence="1">
    <location>
        <begin position="768"/>
        <end position="780"/>
    </location>
</feature>
<feature type="compositionally biased region" description="Low complexity" evidence="1">
    <location>
        <begin position="813"/>
        <end position="825"/>
    </location>
</feature>
<feature type="compositionally biased region" description="Polar residues" evidence="1">
    <location>
        <begin position="971"/>
        <end position="982"/>
    </location>
</feature>
<reference evidence="2" key="1">
    <citation type="submission" date="2022-07" db="EMBL/GenBank/DDBJ databases">
        <title>Phylogenomic reconstructions and comparative analyses of Kickxellomycotina fungi.</title>
        <authorList>
            <person name="Reynolds N.K."/>
            <person name="Stajich J.E."/>
            <person name="Barry K."/>
            <person name="Grigoriev I.V."/>
            <person name="Crous P."/>
            <person name="Smith M.E."/>
        </authorList>
    </citation>
    <scope>NUCLEOTIDE SEQUENCE</scope>
    <source>
        <strain evidence="2">NBRC 105413</strain>
    </source>
</reference>
<feature type="compositionally biased region" description="Low complexity" evidence="1">
    <location>
        <begin position="739"/>
        <end position="750"/>
    </location>
</feature>
<accession>A0A9W7XRV2</accession>
<gene>
    <name evidence="2" type="ORF">LPJ64_000418</name>
</gene>
<feature type="region of interest" description="Disordered" evidence="1">
    <location>
        <begin position="716"/>
        <end position="903"/>
    </location>
</feature>
<name>A0A9W7XRV2_9FUNG</name>
<evidence type="ECO:0000256" key="1">
    <source>
        <dbReference type="SAM" id="MobiDB-lite"/>
    </source>
</evidence>
<feature type="compositionally biased region" description="Basic residues" evidence="1">
    <location>
        <begin position="788"/>
        <end position="812"/>
    </location>
</feature>
<feature type="region of interest" description="Disordered" evidence="1">
    <location>
        <begin position="220"/>
        <end position="269"/>
    </location>
</feature>
<feature type="compositionally biased region" description="Basic and acidic residues" evidence="1">
    <location>
        <begin position="422"/>
        <end position="432"/>
    </location>
</feature>
<feature type="region of interest" description="Disordered" evidence="1">
    <location>
        <begin position="481"/>
        <end position="500"/>
    </location>
</feature>